<reference evidence="3" key="1">
    <citation type="submission" date="2015-10" db="EMBL/GenBank/DDBJ databases">
        <authorList>
            <person name="Lehtovirta-Morley L.E."/>
            <person name="Vieille C."/>
        </authorList>
    </citation>
    <scope>NUCLEOTIDE SEQUENCE [LARGE SCALE GENOMIC DNA]</scope>
</reference>
<sequence>MKGTVNKERTSLTSNHKLLLVCLFALGIIGTTYYYFDTRKEVYQVQWLAGSISWYSMISFSIIKVLGKKKTGYLVAGILSWTTFAFLMLDNWYTVFHGTVIATRPDYVMTVRNFIGAGIAALGILSSHNAFNKMKNKI</sequence>
<feature type="transmembrane region" description="Helical" evidence="1">
    <location>
        <begin position="48"/>
        <end position="66"/>
    </location>
</feature>
<keyword evidence="3" id="KW-1185">Reference proteome</keyword>
<keyword evidence="1" id="KW-1133">Transmembrane helix</keyword>
<accession>A0A128A446</accession>
<evidence type="ECO:0000313" key="3">
    <source>
        <dbReference type="Proteomes" id="UP000196239"/>
    </source>
</evidence>
<keyword evidence="1" id="KW-0812">Transmembrane</keyword>
<evidence type="ECO:0000256" key="1">
    <source>
        <dbReference type="SAM" id="Phobius"/>
    </source>
</evidence>
<feature type="transmembrane region" description="Helical" evidence="1">
    <location>
        <begin position="73"/>
        <end position="93"/>
    </location>
</feature>
<dbReference type="Proteomes" id="UP000196239">
    <property type="component" value="Chromosome 1"/>
</dbReference>
<protein>
    <submittedName>
        <fullName evidence="2">NAD-dependent epimerase/dehydratase</fullName>
    </submittedName>
</protein>
<dbReference type="EMBL" id="LN890280">
    <property type="protein sequence ID" value="CUR52125.1"/>
    <property type="molecule type" value="Genomic_DNA"/>
</dbReference>
<dbReference type="KEGG" id="ndv:NDEV_1360"/>
<evidence type="ECO:0000313" key="2">
    <source>
        <dbReference type="EMBL" id="CUR52125.1"/>
    </source>
</evidence>
<proteinExistence type="predicted"/>
<name>A0A128A446_9ARCH</name>
<feature type="transmembrane region" description="Helical" evidence="1">
    <location>
        <begin position="18"/>
        <end position="36"/>
    </location>
</feature>
<gene>
    <name evidence="2" type="ORF">NDEV_1360</name>
</gene>
<organism evidence="2 3">
    <name type="scientific">Nitrosotalea devaniterrae</name>
    <dbReference type="NCBI Taxonomy" id="1078905"/>
    <lineage>
        <taxon>Archaea</taxon>
        <taxon>Nitrososphaerota</taxon>
        <taxon>Nitrososphaeria</taxon>
        <taxon>Nitrosotaleales</taxon>
        <taxon>Nitrosotaleaceae</taxon>
        <taxon>Nitrosotalea</taxon>
    </lineage>
</organism>
<dbReference type="AlphaFoldDB" id="A0A128A446"/>
<keyword evidence="1" id="KW-0472">Membrane</keyword>
<feature type="transmembrane region" description="Helical" evidence="1">
    <location>
        <begin position="113"/>
        <end position="131"/>
    </location>
</feature>